<dbReference type="InParanoid" id="A0A3B1JRU6"/>
<sequence length="351" mass="39486">MEVFEGVGSGEAVLDLSHLNFSVVSFDNVSEKRREETKQLHLCYNRLTALPASIERFTNLEFLDLSNNGLSVLSEGITRLTRLRTLIAKNNRLDEFSLPKEFGSLPLELLNLSGNRFEEIPAQFLQLRRLQSLSLGGNRLKGIPAEIENLTSLELLYLGGNLISNIPAELANLPVLSYLVLCDNRIQSIPPQFTRLHSLRSLSLHNNLLTYLPREILSLVQLQELSLRGNPLVVRFVKDMTYDPPSLLELAGRTIKSRNLRYSVEDMPAHLLNYLDLASKCPNPKCAGVYFDSCVRHIKFVDFCGKYRLPLMHYLCSPECTSPCSSNPQSDADSDDDQSVPADRLQRVLLG</sequence>
<dbReference type="InterPro" id="IPR001611">
    <property type="entry name" value="Leu-rich_rpt"/>
</dbReference>
<dbReference type="Ensembl" id="ENSAMXT00000031024.1">
    <property type="protein sequence ID" value="ENSAMXP00000044993.1"/>
    <property type="gene ID" value="ENSAMXG00000030089.1"/>
</dbReference>
<reference evidence="4" key="1">
    <citation type="submission" date="2013-03" db="EMBL/GenBank/DDBJ databases">
        <authorList>
            <person name="Jeffery W."/>
            <person name="Warren W."/>
            <person name="Wilson R.K."/>
        </authorList>
    </citation>
    <scope>NUCLEOTIDE SEQUENCE</scope>
    <source>
        <strain evidence="4">female</strain>
    </source>
</reference>
<dbReference type="PANTHER" id="PTHR45752:SF13">
    <property type="entry name" value="LEUCINE-RICH REPEAT-CONTAINING PROTEIN 58"/>
    <property type="match status" value="1"/>
</dbReference>
<organism evidence="3 4">
    <name type="scientific">Astyanax mexicanus</name>
    <name type="common">Blind cave fish</name>
    <name type="synonym">Astyanax fasciatus mexicanus</name>
    <dbReference type="NCBI Taxonomy" id="7994"/>
    <lineage>
        <taxon>Eukaryota</taxon>
        <taxon>Metazoa</taxon>
        <taxon>Chordata</taxon>
        <taxon>Craniata</taxon>
        <taxon>Vertebrata</taxon>
        <taxon>Euteleostomi</taxon>
        <taxon>Actinopterygii</taxon>
        <taxon>Neopterygii</taxon>
        <taxon>Teleostei</taxon>
        <taxon>Ostariophysi</taxon>
        <taxon>Characiformes</taxon>
        <taxon>Characoidei</taxon>
        <taxon>Acestrorhamphidae</taxon>
        <taxon>Acestrorhamphinae</taxon>
        <taxon>Astyanax</taxon>
    </lineage>
</organism>
<accession>A0A3B1JRU6</accession>
<dbReference type="InterPro" id="IPR003591">
    <property type="entry name" value="Leu-rich_rpt_typical-subtyp"/>
</dbReference>
<dbReference type="FunCoup" id="A0A3B1JRU6">
    <property type="interactions" value="535"/>
</dbReference>
<reference evidence="4" key="2">
    <citation type="journal article" date="2014" name="Nat. Commun.">
        <title>The cavefish genome reveals candidate genes for eye loss.</title>
        <authorList>
            <person name="McGaugh S.E."/>
            <person name="Gross J.B."/>
            <person name="Aken B."/>
            <person name="Blin M."/>
            <person name="Borowsky R."/>
            <person name="Chalopin D."/>
            <person name="Hinaux H."/>
            <person name="Jeffery W.R."/>
            <person name="Keene A."/>
            <person name="Ma L."/>
            <person name="Minx P."/>
            <person name="Murphy D."/>
            <person name="O'Quin K.E."/>
            <person name="Retaux S."/>
            <person name="Rohner N."/>
            <person name="Searle S.M."/>
            <person name="Stahl B.A."/>
            <person name="Tabin C."/>
            <person name="Volff J.N."/>
            <person name="Yoshizawa M."/>
            <person name="Warren W.C."/>
        </authorList>
    </citation>
    <scope>NUCLEOTIDE SEQUENCE [LARGE SCALE GENOMIC DNA]</scope>
    <source>
        <strain evidence="4">female</strain>
    </source>
</reference>
<reference evidence="3" key="3">
    <citation type="submission" date="2025-08" db="UniProtKB">
        <authorList>
            <consortium name="Ensembl"/>
        </authorList>
    </citation>
    <scope>IDENTIFICATION</scope>
</reference>
<dbReference type="Gene3D" id="3.80.10.10">
    <property type="entry name" value="Ribonuclease Inhibitor"/>
    <property type="match status" value="2"/>
</dbReference>
<dbReference type="SUPFAM" id="SSF52058">
    <property type="entry name" value="L domain-like"/>
    <property type="match status" value="1"/>
</dbReference>
<dbReference type="Proteomes" id="UP000018467">
    <property type="component" value="Unassembled WGS sequence"/>
</dbReference>
<evidence type="ECO:0000256" key="2">
    <source>
        <dbReference type="ARBA" id="ARBA00022737"/>
    </source>
</evidence>
<dbReference type="AlphaFoldDB" id="A0A3B1JRU6"/>
<dbReference type="Pfam" id="PF13855">
    <property type="entry name" value="LRR_8"/>
    <property type="match status" value="3"/>
</dbReference>
<dbReference type="PANTHER" id="PTHR45752">
    <property type="entry name" value="LEUCINE-RICH REPEAT-CONTAINING"/>
    <property type="match status" value="1"/>
</dbReference>
<dbReference type="GeneTree" id="ENSGT00940000156556"/>
<proteinExistence type="predicted"/>
<keyword evidence="2" id="KW-0677">Repeat</keyword>
<dbReference type="SMART" id="SM00369">
    <property type="entry name" value="LRR_TYP"/>
    <property type="match status" value="6"/>
</dbReference>
<dbReference type="PROSITE" id="PS51450">
    <property type="entry name" value="LRR"/>
    <property type="match status" value="2"/>
</dbReference>
<dbReference type="Bgee" id="ENSAMXG00000030089">
    <property type="expression patterns" value="Expressed in mesonephros and 14 other cell types or tissues"/>
</dbReference>
<evidence type="ECO:0000256" key="1">
    <source>
        <dbReference type="ARBA" id="ARBA00022614"/>
    </source>
</evidence>
<protein>
    <submittedName>
        <fullName evidence="3">Leucine rich repeat containing 58</fullName>
    </submittedName>
</protein>
<name>A0A3B1JRU6_ASTMX</name>
<evidence type="ECO:0000313" key="3">
    <source>
        <dbReference type="Ensembl" id="ENSAMXP00000044993.1"/>
    </source>
</evidence>
<dbReference type="InterPro" id="IPR032675">
    <property type="entry name" value="LRR_dom_sf"/>
</dbReference>
<evidence type="ECO:0000313" key="4">
    <source>
        <dbReference type="Proteomes" id="UP000018467"/>
    </source>
</evidence>
<dbReference type="InterPro" id="IPR050715">
    <property type="entry name" value="LRR-SigEffector_domain"/>
</dbReference>
<reference evidence="3" key="4">
    <citation type="submission" date="2025-09" db="UniProtKB">
        <authorList>
            <consortium name="Ensembl"/>
        </authorList>
    </citation>
    <scope>IDENTIFICATION</scope>
</reference>
<keyword evidence="1" id="KW-0433">Leucine-rich repeat</keyword>
<keyword evidence="4" id="KW-1185">Reference proteome</keyword>
<dbReference type="STRING" id="7994.ENSAMXP00000044993"/>